<dbReference type="Proteomes" id="UP000294063">
    <property type="component" value="Unassembled WGS sequence"/>
</dbReference>
<evidence type="ECO:0000313" key="7">
    <source>
        <dbReference type="EMBL" id="RYU64673.1"/>
    </source>
</evidence>
<keyword evidence="4" id="KW-0804">Transcription</keyword>
<accession>A0A4Q5KUR8</accession>
<comment type="caution">
    <text evidence="6">The sequence shown here is derived from an EMBL/GenBank/DDBJ whole genome shotgun (WGS) entry which is preliminary data.</text>
</comment>
<dbReference type="AlphaFoldDB" id="A0A4Q5KUR8"/>
<keyword evidence="2" id="KW-0805">Transcription regulation</keyword>
<evidence type="ECO:0000313" key="6">
    <source>
        <dbReference type="EMBL" id="RYU51930.1"/>
    </source>
</evidence>
<dbReference type="PANTHER" id="PTHR30126:SF40">
    <property type="entry name" value="HTH-TYPE TRANSCRIPTIONAL REGULATOR GLTR"/>
    <property type="match status" value="1"/>
</dbReference>
<dbReference type="GO" id="GO:0000976">
    <property type="term" value="F:transcription cis-regulatory region binding"/>
    <property type="evidence" value="ECO:0007669"/>
    <property type="project" value="TreeGrafter"/>
</dbReference>
<evidence type="ECO:0000256" key="1">
    <source>
        <dbReference type="ARBA" id="ARBA00009437"/>
    </source>
</evidence>
<dbReference type="Gene3D" id="1.10.10.10">
    <property type="entry name" value="Winged helix-like DNA-binding domain superfamily/Winged helix DNA-binding domain"/>
    <property type="match status" value="1"/>
</dbReference>
<proteinExistence type="inferred from homology"/>
<name>A0A4Q5KUR8_9GAMM</name>
<protein>
    <submittedName>
        <fullName evidence="6">LysR family transcriptional regulator</fullName>
    </submittedName>
</protein>
<dbReference type="SUPFAM" id="SSF46785">
    <property type="entry name" value="Winged helix' DNA-binding domain"/>
    <property type="match status" value="1"/>
</dbReference>
<dbReference type="InterPro" id="IPR036388">
    <property type="entry name" value="WH-like_DNA-bd_sf"/>
</dbReference>
<evidence type="ECO:0000256" key="4">
    <source>
        <dbReference type="ARBA" id="ARBA00023163"/>
    </source>
</evidence>
<evidence type="ECO:0000313" key="9">
    <source>
        <dbReference type="Proteomes" id="UP000294166"/>
    </source>
</evidence>
<dbReference type="Pfam" id="PF00126">
    <property type="entry name" value="HTH_1"/>
    <property type="match status" value="1"/>
</dbReference>
<evidence type="ECO:0000256" key="2">
    <source>
        <dbReference type="ARBA" id="ARBA00023015"/>
    </source>
</evidence>
<dbReference type="GO" id="GO:0003700">
    <property type="term" value="F:DNA-binding transcription factor activity"/>
    <property type="evidence" value="ECO:0007669"/>
    <property type="project" value="InterPro"/>
</dbReference>
<dbReference type="InterPro" id="IPR036390">
    <property type="entry name" value="WH_DNA-bd_sf"/>
</dbReference>
<evidence type="ECO:0000259" key="5">
    <source>
        <dbReference type="PROSITE" id="PS50931"/>
    </source>
</evidence>
<comment type="similarity">
    <text evidence="1">Belongs to the LysR transcriptional regulatory family.</text>
</comment>
<organism evidence="6 8">
    <name type="scientific">Aliivibrio finisterrensis</name>
    <dbReference type="NCBI Taxonomy" id="511998"/>
    <lineage>
        <taxon>Bacteria</taxon>
        <taxon>Pseudomonadati</taxon>
        <taxon>Pseudomonadota</taxon>
        <taxon>Gammaproteobacteria</taxon>
        <taxon>Vibrionales</taxon>
        <taxon>Vibrionaceae</taxon>
        <taxon>Aliivibrio</taxon>
    </lineage>
</organism>
<evidence type="ECO:0000313" key="8">
    <source>
        <dbReference type="Proteomes" id="UP000294063"/>
    </source>
</evidence>
<dbReference type="EMBL" id="SEZK01000011">
    <property type="protein sequence ID" value="RYU51930.1"/>
    <property type="molecule type" value="Genomic_DNA"/>
</dbReference>
<sequence>MQINQINAFLAIAKTGTLARASELVHATPAALSQRIKQLESRLGTEVFVRTNRGMQLSPQGLKIYDHAHSISQGMKDLVATLSEVDVNQERVNIAVSNAFNPIKLSNLTLSNEIENHKVNIRRMGDDSMLVAMKHSPIDIGIGFCSQQDDSIRSVYLGCINFVLVESKSDQNNGKVTKILLPNIPQLIEGLPIKTQYRLSHNDCYQSSLLCIKNKGYSAILEENFAKDCIENDSNLCVVGEHIEVPFHLYFTAERNKLINIIKDDLVGYLM</sequence>
<keyword evidence="3" id="KW-0238">DNA-binding</keyword>
<dbReference type="PANTHER" id="PTHR30126">
    <property type="entry name" value="HTH-TYPE TRANSCRIPTIONAL REGULATOR"/>
    <property type="match status" value="1"/>
</dbReference>
<gene>
    <name evidence="7" type="ORF">ERW53_08705</name>
    <name evidence="6" type="ORF">ERW57_08450</name>
</gene>
<dbReference type="RefSeq" id="WP_130047936.1">
    <property type="nucleotide sequence ID" value="NZ_SEZK01000011.1"/>
</dbReference>
<reference evidence="8 9" key="1">
    <citation type="submission" date="2019-02" db="EMBL/GenBank/DDBJ databases">
        <title>Genome sequences of Aliivibrio finisterrensis strains from farmed Atlantic salmon.</title>
        <authorList>
            <person name="Bowman J.P."/>
        </authorList>
    </citation>
    <scope>NUCLEOTIDE SEQUENCE [LARGE SCALE GENOMIC DNA]</scope>
    <source>
        <strain evidence="7 9">A21</strain>
        <strain evidence="6 8">A46</strain>
    </source>
</reference>
<keyword evidence="9" id="KW-1185">Reference proteome</keyword>
<dbReference type="InterPro" id="IPR000847">
    <property type="entry name" value="LysR_HTH_N"/>
</dbReference>
<evidence type="ECO:0000256" key="3">
    <source>
        <dbReference type="ARBA" id="ARBA00023125"/>
    </source>
</evidence>
<dbReference type="EMBL" id="SEZN01000013">
    <property type="protein sequence ID" value="RYU64673.1"/>
    <property type="molecule type" value="Genomic_DNA"/>
</dbReference>
<dbReference type="Proteomes" id="UP000294166">
    <property type="component" value="Unassembled WGS sequence"/>
</dbReference>
<dbReference type="PROSITE" id="PS50931">
    <property type="entry name" value="HTH_LYSR"/>
    <property type="match status" value="1"/>
</dbReference>
<feature type="domain" description="HTH lysR-type" evidence="5">
    <location>
        <begin position="1"/>
        <end position="58"/>
    </location>
</feature>